<feature type="compositionally biased region" description="Low complexity" evidence="1">
    <location>
        <begin position="101"/>
        <end position="119"/>
    </location>
</feature>
<dbReference type="EMBL" id="LN891027">
    <property type="protein sequence ID" value="CUS11225.1"/>
    <property type="molecule type" value="Genomic_DNA"/>
</dbReference>
<name>A0A292PX01_9PEZI</name>
<organism evidence="3 4">
    <name type="scientific">Tuber aestivum</name>
    <name type="common">summer truffle</name>
    <dbReference type="NCBI Taxonomy" id="59557"/>
    <lineage>
        <taxon>Eukaryota</taxon>
        <taxon>Fungi</taxon>
        <taxon>Dikarya</taxon>
        <taxon>Ascomycota</taxon>
        <taxon>Pezizomycotina</taxon>
        <taxon>Pezizomycetes</taxon>
        <taxon>Pezizales</taxon>
        <taxon>Tuberaceae</taxon>
        <taxon>Tuber</taxon>
    </lineage>
</organism>
<evidence type="ECO:0000313" key="4">
    <source>
        <dbReference type="Proteomes" id="UP001412239"/>
    </source>
</evidence>
<protein>
    <recommendedName>
        <fullName evidence="2">C2H2-type domain-containing protein</fullName>
    </recommendedName>
</protein>
<gene>
    <name evidence="3" type="ORF">GSTUAT00004652001</name>
</gene>
<dbReference type="PROSITE" id="PS00028">
    <property type="entry name" value="ZINC_FINGER_C2H2_1"/>
    <property type="match status" value="1"/>
</dbReference>
<feature type="compositionally biased region" description="Polar residues" evidence="1">
    <location>
        <begin position="148"/>
        <end position="189"/>
    </location>
</feature>
<dbReference type="Proteomes" id="UP001412239">
    <property type="component" value="Unassembled WGS sequence"/>
</dbReference>
<accession>A0A292PX01</accession>
<sequence length="216" mass="23835">MPPRDEISRMTECRMCGARFQDPRATKKHLKKTRHFVKMEREILDSYRPSHSRENLTRDGRNRWEGGCVLRARFEYGISRGEQTWRRPARRSLGRSRSRGGSKSPESSSPEYGGSSGSETPQGRGVGGTRECNGTTNGSGNGDGPVEQSRSLVSETPQGRNSNICATTAQPGDCGSVTSAISLESSSDPTVGPDLDTYCWEEQRARYPELGENRST</sequence>
<dbReference type="InterPro" id="IPR013087">
    <property type="entry name" value="Znf_C2H2_type"/>
</dbReference>
<keyword evidence="4" id="KW-1185">Reference proteome</keyword>
<evidence type="ECO:0000313" key="3">
    <source>
        <dbReference type="EMBL" id="CUS11225.1"/>
    </source>
</evidence>
<evidence type="ECO:0000256" key="1">
    <source>
        <dbReference type="SAM" id="MobiDB-lite"/>
    </source>
</evidence>
<feature type="compositionally biased region" description="Basic residues" evidence="1">
    <location>
        <begin position="87"/>
        <end position="100"/>
    </location>
</feature>
<proteinExistence type="predicted"/>
<feature type="domain" description="C2H2-type" evidence="2">
    <location>
        <begin position="13"/>
        <end position="35"/>
    </location>
</feature>
<dbReference type="AlphaFoldDB" id="A0A292PX01"/>
<reference evidence="3" key="1">
    <citation type="submission" date="2015-10" db="EMBL/GenBank/DDBJ databases">
        <authorList>
            <person name="Regsiter A."/>
            <person name="william w."/>
        </authorList>
    </citation>
    <scope>NUCLEOTIDE SEQUENCE</scope>
    <source>
        <strain evidence="3">Montdore</strain>
    </source>
</reference>
<evidence type="ECO:0000259" key="2">
    <source>
        <dbReference type="PROSITE" id="PS00028"/>
    </source>
</evidence>
<feature type="region of interest" description="Disordered" evidence="1">
    <location>
        <begin position="79"/>
        <end position="196"/>
    </location>
</feature>